<comment type="caution">
    <text evidence="1">The sequence shown here is derived from an EMBL/GenBank/DDBJ whole genome shotgun (WGS) entry which is preliminary data.</text>
</comment>
<organism evidence="1 2">
    <name type="scientific">Trichinella britovi</name>
    <name type="common">Parasitic roundworm</name>
    <dbReference type="NCBI Taxonomy" id="45882"/>
    <lineage>
        <taxon>Eukaryota</taxon>
        <taxon>Metazoa</taxon>
        <taxon>Ecdysozoa</taxon>
        <taxon>Nematoda</taxon>
        <taxon>Enoplea</taxon>
        <taxon>Dorylaimia</taxon>
        <taxon>Trichinellida</taxon>
        <taxon>Trichinellidae</taxon>
        <taxon>Trichinella</taxon>
    </lineage>
</organism>
<evidence type="ECO:0000313" key="1">
    <source>
        <dbReference type="EMBL" id="KRY44366.1"/>
    </source>
</evidence>
<dbReference type="Proteomes" id="UP000054653">
    <property type="component" value="Unassembled WGS sequence"/>
</dbReference>
<dbReference type="EMBL" id="JYDI01000614">
    <property type="protein sequence ID" value="KRY44366.1"/>
    <property type="molecule type" value="Genomic_DNA"/>
</dbReference>
<proteinExistence type="predicted"/>
<name>A0A0V1C5V4_TRIBR</name>
<gene>
    <name evidence="1" type="ORF">T03_13670</name>
</gene>
<evidence type="ECO:0000313" key="2">
    <source>
        <dbReference type="Proteomes" id="UP000054653"/>
    </source>
</evidence>
<sequence length="68" mass="7548">MLYLIFLSSKAQRILKQEGFNGTIVLDTLQSSAVISDVILNMKTISQSSSNFGHELLQLLTITSCEKE</sequence>
<accession>A0A0V1C5V4</accession>
<reference evidence="1 2" key="1">
    <citation type="submission" date="2015-01" db="EMBL/GenBank/DDBJ databases">
        <title>Evolution of Trichinella species and genotypes.</title>
        <authorList>
            <person name="Korhonen P.K."/>
            <person name="Edoardo P."/>
            <person name="Giuseppe L.R."/>
            <person name="Gasser R.B."/>
        </authorList>
    </citation>
    <scope>NUCLEOTIDE SEQUENCE [LARGE SCALE GENOMIC DNA]</scope>
    <source>
        <strain evidence="1">ISS120</strain>
    </source>
</reference>
<dbReference type="AlphaFoldDB" id="A0A0V1C5V4"/>
<keyword evidence="2" id="KW-1185">Reference proteome</keyword>
<protein>
    <submittedName>
        <fullName evidence="1">Uncharacterized protein</fullName>
    </submittedName>
</protein>